<name>A0A919A3R8_9ACTN</name>
<evidence type="ECO:0000313" key="3">
    <source>
        <dbReference type="Proteomes" id="UP000630718"/>
    </source>
</evidence>
<proteinExistence type="predicted"/>
<dbReference type="EMBL" id="BNBI01000001">
    <property type="protein sequence ID" value="GHE84892.1"/>
    <property type="molecule type" value="Genomic_DNA"/>
</dbReference>
<gene>
    <name evidence="2" type="ORF">GCM10018772_05000</name>
</gene>
<evidence type="ECO:0000313" key="2">
    <source>
        <dbReference type="EMBL" id="GHE84892.1"/>
    </source>
</evidence>
<reference evidence="2" key="2">
    <citation type="submission" date="2020-09" db="EMBL/GenBank/DDBJ databases">
        <authorList>
            <person name="Sun Q."/>
            <person name="Ohkuma M."/>
        </authorList>
    </citation>
    <scope>NUCLEOTIDE SEQUENCE</scope>
    <source>
        <strain evidence="2">JCM 4477</strain>
    </source>
</reference>
<feature type="region of interest" description="Disordered" evidence="1">
    <location>
        <begin position="1"/>
        <end position="26"/>
    </location>
</feature>
<dbReference type="InterPro" id="IPR045677">
    <property type="entry name" value="DUF6197"/>
</dbReference>
<reference evidence="2" key="1">
    <citation type="journal article" date="2014" name="Int. J. Syst. Evol. Microbiol.">
        <title>Complete genome sequence of Corynebacterium casei LMG S-19264T (=DSM 44701T), isolated from a smear-ripened cheese.</title>
        <authorList>
            <consortium name="US DOE Joint Genome Institute (JGI-PGF)"/>
            <person name="Walter F."/>
            <person name="Albersmeier A."/>
            <person name="Kalinowski J."/>
            <person name="Ruckert C."/>
        </authorList>
    </citation>
    <scope>NUCLEOTIDE SEQUENCE</scope>
    <source>
        <strain evidence="2">JCM 4477</strain>
    </source>
</reference>
<dbReference type="AlphaFoldDB" id="A0A919A3R8"/>
<accession>A0A919A3R8</accession>
<keyword evidence="3" id="KW-1185">Reference proteome</keyword>
<dbReference type="Pfam" id="PF19698">
    <property type="entry name" value="DUF6197"/>
    <property type="match status" value="1"/>
</dbReference>
<protein>
    <submittedName>
        <fullName evidence="2">Uncharacterized protein</fullName>
    </submittedName>
</protein>
<evidence type="ECO:0000256" key="1">
    <source>
        <dbReference type="SAM" id="MobiDB-lite"/>
    </source>
</evidence>
<comment type="caution">
    <text evidence="2">The sequence shown here is derived from an EMBL/GenBank/DDBJ whole genome shotgun (WGS) entry which is preliminary data.</text>
</comment>
<organism evidence="2 3">
    <name type="scientific">Streptomyces fumanus</name>
    <dbReference type="NCBI Taxonomy" id="67302"/>
    <lineage>
        <taxon>Bacteria</taxon>
        <taxon>Bacillati</taxon>
        <taxon>Actinomycetota</taxon>
        <taxon>Actinomycetes</taxon>
        <taxon>Kitasatosporales</taxon>
        <taxon>Streptomycetaceae</taxon>
        <taxon>Streptomyces</taxon>
    </lineage>
</organism>
<sequence length="119" mass="12646">MTADPVTPSHAPTTLEDPMLDQSTPAPLTDQQLIADALRRAADLAVDRWTADPNGPGICSLLALVAPQDGSRPDETDLWDVVVTHLDEEPTVSWERRPGRTPADVAAMLRAAAAGEAGR</sequence>
<dbReference type="Proteomes" id="UP000630718">
    <property type="component" value="Unassembled WGS sequence"/>
</dbReference>